<evidence type="ECO:0000313" key="2">
    <source>
        <dbReference type="Proteomes" id="UP001206128"/>
    </source>
</evidence>
<gene>
    <name evidence="1" type="ORF">LX83_005741</name>
</gene>
<comment type="caution">
    <text evidence="1">The sequence shown here is derived from an EMBL/GenBank/DDBJ whole genome shotgun (WGS) entry which is preliminary data.</text>
</comment>
<sequence length="63" mass="6462">MNTTEDTWFKAMVSREDGSAELTVSGIGSEVVLAFSPKGFATFTEVVAAAVPVAGGQSILSVP</sequence>
<proteinExistence type="predicted"/>
<name>A0AAE3KNN4_9PSEU</name>
<keyword evidence="2" id="KW-1185">Reference proteome</keyword>
<organism evidence="1 2">
    <name type="scientific">Goodfellowiella coeruleoviolacea</name>
    <dbReference type="NCBI Taxonomy" id="334858"/>
    <lineage>
        <taxon>Bacteria</taxon>
        <taxon>Bacillati</taxon>
        <taxon>Actinomycetota</taxon>
        <taxon>Actinomycetes</taxon>
        <taxon>Pseudonocardiales</taxon>
        <taxon>Pseudonocardiaceae</taxon>
        <taxon>Goodfellowiella</taxon>
    </lineage>
</organism>
<protein>
    <submittedName>
        <fullName evidence="1">Uncharacterized protein</fullName>
    </submittedName>
</protein>
<reference evidence="1" key="1">
    <citation type="submission" date="2022-06" db="EMBL/GenBank/DDBJ databases">
        <title>Genomic Encyclopedia of Archaeal and Bacterial Type Strains, Phase II (KMG-II): from individual species to whole genera.</title>
        <authorList>
            <person name="Goeker M."/>
        </authorList>
    </citation>
    <scope>NUCLEOTIDE SEQUENCE</scope>
    <source>
        <strain evidence="1">DSM 43935</strain>
    </source>
</reference>
<evidence type="ECO:0000313" key="1">
    <source>
        <dbReference type="EMBL" id="MCP2168863.1"/>
    </source>
</evidence>
<dbReference type="Proteomes" id="UP001206128">
    <property type="component" value="Unassembled WGS sequence"/>
</dbReference>
<accession>A0AAE3KNN4</accession>
<dbReference type="RefSeq" id="WP_253777063.1">
    <property type="nucleotide sequence ID" value="NZ_JAMTCK010000015.1"/>
</dbReference>
<dbReference type="AlphaFoldDB" id="A0AAE3KNN4"/>
<dbReference type="EMBL" id="JAMTCK010000015">
    <property type="protein sequence ID" value="MCP2168863.1"/>
    <property type="molecule type" value="Genomic_DNA"/>
</dbReference>